<sequence length="287" mass="33369">MQTGINVKRQLFDTAQIRTAWDEAEEKWWFSALDVVAALTDQPDYTKARNYWKWLKGKLRQEGSEVVSVTHQLKIEAPDGKQRLTDVLDTQQVFRVIQSIPSRKAEPFKLWLADVARQRMDQLQDPELSIEQAMQDYKRLGYSDNWINQRLKSIEIRKELTDEWKKHGLQEGLEFAFLTDVIYKTWAGKTAREYKHYKGLKKENLRDNMTNKELVMSMLAELSTKEISEAVQPASMQEHEDVAKRGGGVAKEARLKLEAETGKNVISQQSAKQLQQFQPLNKTKNRN</sequence>
<name>A0A1H3XW29_9BURK</name>
<dbReference type="Pfam" id="PF02498">
    <property type="entry name" value="Bro-N"/>
    <property type="match status" value="1"/>
</dbReference>
<accession>A0A1H3XW29</accession>
<protein>
    <submittedName>
        <fullName evidence="2">BRO family, N-terminal domain</fullName>
    </submittedName>
</protein>
<dbReference type="STRING" id="592050.SAMN05421875_104163"/>
<dbReference type="AlphaFoldDB" id="A0A1H3XW29"/>
<evidence type="ECO:0000313" key="2">
    <source>
        <dbReference type="EMBL" id="SEA03675.1"/>
    </source>
</evidence>
<evidence type="ECO:0000259" key="1">
    <source>
        <dbReference type="SMART" id="SM01040"/>
    </source>
</evidence>
<reference evidence="3" key="1">
    <citation type="submission" date="2016-10" db="EMBL/GenBank/DDBJ databases">
        <authorList>
            <person name="Varghese N."/>
            <person name="Submissions S."/>
        </authorList>
    </citation>
    <scope>NUCLEOTIDE SEQUENCE [LARGE SCALE GENOMIC DNA]</scope>
    <source>
        <strain evidence="3">DSM 25157</strain>
    </source>
</reference>
<dbReference type="EMBL" id="FNQJ01000004">
    <property type="protein sequence ID" value="SEA03675.1"/>
    <property type="molecule type" value="Genomic_DNA"/>
</dbReference>
<evidence type="ECO:0000313" key="3">
    <source>
        <dbReference type="Proteomes" id="UP000199002"/>
    </source>
</evidence>
<dbReference type="RefSeq" id="WP_092697417.1">
    <property type="nucleotide sequence ID" value="NZ_CAXIQU010000019.1"/>
</dbReference>
<dbReference type="Proteomes" id="UP000199002">
    <property type="component" value="Unassembled WGS sequence"/>
</dbReference>
<gene>
    <name evidence="2" type="ORF">SAMN05421875_104163</name>
</gene>
<dbReference type="SMART" id="SM01040">
    <property type="entry name" value="Bro-N"/>
    <property type="match status" value="1"/>
</dbReference>
<keyword evidence="3" id="KW-1185">Reference proteome</keyword>
<organism evidence="2 3">
    <name type="scientific">Acidovorax soli</name>
    <dbReference type="NCBI Taxonomy" id="592050"/>
    <lineage>
        <taxon>Bacteria</taxon>
        <taxon>Pseudomonadati</taxon>
        <taxon>Pseudomonadota</taxon>
        <taxon>Betaproteobacteria</taxon>
        <taxon>Burkholderiales</taxon>
        <taxon>Comamonadaceae</taxon>
        <taxon>Acidovorax</taxon>
    </lineage>
</organism>
<feature type="domain" description="Bro-N" evidence="1">
    <location>
        <begin position="16"/>
        <end position="118"/>
    </location>
</feature>
<dbReference type="GeneID" id="34233362"/>
<proteinExistence type="predicted"/>
<dbReference type="InterPro" id="IPR003497">
    <property type="entry name" value="BRO_N_domain"/>
</dbReference>